<name>A0ACB6ZX98_THEGA</name>
<sequence length="415" mass="44862">MSTQPLKNLGLPPVPPELKFILGFLQRADELKSQEPIVAYWALYHAAQVGIAARVKDPAAKGYLLPLLTLLEKMKKEIGHDDAIDNDVAAAAYVENFALRVFEMTDSEDRAGKATRGTAKKFLVAANLLELLQVFDKVNVSDSVDDKIRYAKWKATDIAKAFREGRRPAPGPANQAEQDSPVPNITIEAASPEQSISADPVRGWPGSPSRFDSDPSSPGNWSTVATPGTAIYHTFDLPISPPPSSHDPRRVTVSGELEGLPEQPPTSEEPLFGDPHTRRPTQSQPGPSPPQSPLQPPGLGSILTSGVIPTHIETSIPPPIGSAVDTTPQPPIQPHQQISPLTRPPIPIQHPPPQVIRNVVPPPPPAAGPIPPPQLTPKQIAQAQKHCRYAISALDYEDFERARQDLLDALKIIEG</sequence>
<dbReference type="EMBL" id="MU117961">
    <property type="protein sequence ID" value="KAF9654179.1"/>
    <property type="molecule type" value="Genomic_DNA"/>
</dbReference>
<proteinExistence type="predicted"/>
<dbReference type="Proteomes" id="UP000886501">
    <property type="component" value="Unassembled WGS sequence"/>
</dbReference>
<organism evidence="1 2">
    <name type="scientific">Thelephora ganbajun</name>
    <name type="common">Ganba fungus</name>
    <dbReference type="NCBI Taxonomy" id="370292"/>
    <lineage>
        <taxon>Eukaryota</taxon>
        <taxon>Fungi</taxon>
        <taxon>Dikarya</taxon>
        <taxon>Basidiomycota</taxon>
        <taxon>Agaricomycotina</taxon>
        <taxon>Agaricomycetes</taxon>
        <taxon>Thelephorales</taxon>
        <taxon>Thelephoraceae</taxon>
        <taxon>Thelephora</taxon>
    </lineage>
</organism>
<gene>
    <name evidence="1" type="ORF">BDM02DRAFT_3106458</name>
</gene>
<reference evidence="1" key="2">
    <citation type="journal article" date="2020" name="Nat. Commun.">
        <title>Large-scale genome sequencing of mycorrhizal fungi provides insights into the early evolution of symbiotic traits.</title>
        <authorList>
            <person name="Miyauchi S."/>
            <person name="Kiss E."/>
            <person name="Kuo A."/>
            <person name="Drula E."/>
            <person name="Kohler A."/>
            <person name="Sanchez-Garcia M."/>
            <person name="Morin E."/>
            <person name="Andreopoulos B."/>
            <person name="Barry K.W."/>
            <person name="Bonito G."/>
            <person name="Buee M."/>
            <person name="Carver A."/>
            <person name="Chen C."/>
            <person name="Cichocki N."/>
            <person name="Clum A."/>
            <person name="Culley D."/>
            <person name="Crous P.W."/>
            <person name="Fauchery L."/>
            <person name="Girlanda M."/>
            <person name="Hayes R.D."/>
            <person name="Keri Z."/>
            <person name="LaButti K."/>
            <person name="Lipzen A."/>
            <person name="Lombard V."/>
            <person name="Magnuson J."/>
            <person name="Maillard F."/>
            <person name="Murat C."/>
            <person name="Nolan M."/>
            <person name="Ohm R.A."/>
            <person name="Pangilinan J."/>
            <person name="Pereira M.F."/>
            <person name="Perotto S."/>
            <person name="Peter M."/>
            <person name="Pfister S."/>
            <person name="Riley R."/>
            <person name="Sitrit Y."/>
            <person name="Stielow J.B."/>
            <person name="Szollosi G."/>
            <person name="Zifcakova L."/>
            <person name="Stursova M."/>
            <person name="Spatafora J.W."/>
            <person name="Tedersoo L."/>
            <person name="Vaario L.M."/>
            <person name="Yamada A."/>
            <person name="Yan M."/>
            <person name="Wang P."/>
            <person name="Xu J."/>
            <person name="Bruns T."/>
            <person name="Baldrian P."/>
            <person name="Vilgalys R."/>
            <person name="Dunand C."/>
            <person name="Henrissat B."/>
            <person name="Grigoriev I.V."/>
            <person name="Hibbett D."/>
            <person name="Nagy L.G."/>
            <person name="Martin F.M."/>
        </authorList>
    </citation>
    <scope>NUCLEOTIDE SEQUENCE</scope>
    <source>
        <strain evidence="1">P2</strain>
    </source>
</reference>
<accession>A0ACB6ZX98</accession>
<evidence type="ECO:0000313" key="2">
    <source>
        <dbReference type="Proteomes" id="UP000886501"/>
    </source>
</evidence>
<keyword evidence="2" id="KW-1185">Reference proteome</keyword>
<comment type="caution">
    <text evidence="1">The sequence shown here is derived from an EMBL/GenBank/DDBJ whole genome shotgun (WGS) entry which is preliminary data.</text>
</comment>
<evidence type="ECO:0000313" key="1">
    <source>
        <dbReference type="EMBL" id="KAF9654179.1"/>
    </source>
</evidence>
<protein>
    <submittedName>
        <fullName evidence="1">DUF605-domain-containing protein</fullName>
    </submittedName>
</protein>
<reference evidence="1" key="1">
    <citation type="submission" date="2019-10" db="EMBL/GenBank/DDBJ databases">
        <authorList>
            <consortium name="DOE Joint Genome Institute"/>
            <person name="Kuo A."/>
            <person name="Miyauchi S."/>
            <person name="Kiss E."/>
            <person name="Drula E."/>
            <person name="Kohler A."/>
            <person name="Sanchez-Garcia M."/>
            <person name="Andreopoulos B."/>
            <person name="Barry K.W."/>
            <person name="Bonito G."/>
            <person name="Buee M."/>
            <person name="Carver A."/>
            <person name="Chen C."/>
            <person name="Cichocki N."/>
            <person name="Clum A."/>
            <person name="Culley D."/>
            <person name="Crous P.W."/>
            <person name="Fauchery L."/>
            <person name="Girlanda M."/>
            <person name="Hayes R."/>
            <person name="Keri Z."/>
            <person name="Labutti K."/>
            <person name="Lipzen A."/>
            <person name="Lombard V."/>
            <person name="Magnuson J."/>
            <person name="Maillard F."/>
            <person name="Morin E."/>
            <person name="Murat C."/>
            <person name="Nolan M."/>
            <person name="Ohm R."/>
            <person name="Pangilinan J."/>
            <person name="Pereira M."/>
            <person name="Perotto S."/>
            <person name="Peter M."/>
            <person name="Riley R."/>
            <person name="Sitrit Y."/>
            <person name="Stielow B."/>
            <person name="Szollosi G."/>
            <person name="Zifcakova L."/>
            <person name="Stursova M."/>
            <person name="Spatafora J.W."/>
            <person name="Tedersoo L."/>
            <person name="Vaario L.-M."/>
            <person name="Yamada A."/>
            <person name="Yan M."/>
            <person name="Wang P."/>
            <person name="Xu J."/>
            <person name="Bruns T."/>
            <person name="Baldrian P."/>
            <person name="Vilgalys R."/>
            <person name="Henrissat B."/>
            <person name="Grigoriev I.V."/>
            <person name="Hibbett D."/>
            <person name="Nagy L.G."/>
            <person name="Martin F.M."/>
        </authorList>
    </citation>
    <scope>NUCLEOTIDE SEQUENCE</scope>
    <source>
        <strain evidence="1">P2</strain>
    </source>
</reference>